<evidence type="ECO:0000313" key="2">
    <source>
        <dbReference type="EMBL" id="OWZ23621.1"/>
    </source>
</evidence>
<proteinExistence type="predicted"/>
<evidence type="ECO:0008006" key="4">
    <source>
        <dbReference type="Google" id="ProtNLM"/>
    </source>
</evidence>
<sequence length="86" mass="9365">MEVKIPLVPATPRAILQRPKATLIQCQKVEASQDHNIPDYLPSDNSSSDKLPSDKSPSEIRPLELASVASEESDRSGPDQEISPSK</sequence>
<dbReference type="EMBL" id="NBNE01000053">
    <property type="protein sequence ID" value="OWZ23621.1"/>
    <property type="molecule type" value="Genomic_DNA"/>
</dbReference>
<evidence type="ECO:0000256" key="1">
    <source>
        <dbReference type="SAM" id="MobiDB-lite"/>
    </source>
</evidence>
<dbReference type="AlphaFoldDB" id="A0A225X156"/>
<dbReference type="Proteomes" id="UP000198211">
    <property type="component" value="Unassembled WGS sequence"/>
</dbReference>
<name>A0A225X156_9STRA</name>
<feature type="compositionally biased region" description="Basic and acidic residues" evidence="1">
    <location>
        <begin position="51"/>
        <end position="62"/>
    </location>
</feature>
<organism evidence="2 3">
    <name type="scientific">Phytophthora megakarya</name>
    <dbReference type="NCBI Taxonomy" id="4795"/>
    <lineage>
        <taxon>Eukaryota</taxon>
        <taxon>Sar</taxon>
        <taxon>Stramenopiles</taxon>
        <taxon>Oomycota</taxon>
        <taxon>Peronosporomycetes</taxon>
        <taxon>Peronosporales</taxon>
        <taxon>Peronosporaceae</taxon>
        <taxon>Phytophthora</taxon>
    </lineage>
</organism>
<keyword evidence="3" id="KW-1185">Reference proteome</keyword>
<reference evidence="3" key="1">
    <citation type="submission" date="2017-03" db="EMBL/GenBank/DDBJ databases">
        <title>Phytopthora megakarya and P. palmivora, two closely related causual agents of cacao black pod achieved similar genome size and gene model numbers by different mechanisms.</title>
        <authorList>
            <person name="Ali S."/>
            <person name="Shao J."/>
            <person name="Larry D.J."/>
            <person name="Kronmiller B."/>
            <person name="Shen D."/>
            <person name="Strem M.D."/>
            <person name="Melnick R.L."/>
            <person name="Guiltinan M.J."/>
            <person name="Tyler B.M."/>
            <person name="Meinhardt L.W."/>
            <person name="Bailey B.A."/>
        </authorList>
    </citation>
    <scope>NUCLEOTIDE SEQUENCE [LARGE SCALE GENOMIC DNA]</scope>
    <source>
        <strain evidence="3">zdho120</strain>
    </source>
</reference>
<protein>
    <recommendedName>
        <fullName evidence="4">Reverse transcriptase</fullName>
    </recommendedName>
</protein>
<comment type="caution">
    <text evidence="2">The sequence shown here is derived from an EMBL/GenBank/DDBJ whole genome shotgun (WGS) entry which is preliminary data.</text>
</comment>
<feature type="compositionally biased region" description="Low complexity" evidence="1">
    <location>
        <begin position="41"/>
        <end position="50"/>
    </location>
</feature>
<feature type="region of interest" description="Disordered" evidence="1">
    <location>
        <begin position="30"/>
        <end position="86"/>
    </location>
</feature>
<gene>
    <name evidence="2" type="ORF">PHMEG_0001473</name>
</gene>
<evidence type="ECO:0000313" key="3">
    <source>
        <dbReference type="Proteomes" id="UP000198211"/>
    </source>
</evidence>
<accession>A0A225X156</accession>